<feature type="compositionally biased region" description="Polar residues" evidence="1">
    <location>
        <begin position="271"/>
        <end position="286"/>
    </location>
</feature>
<dbReference type="EMBL" id="JARKIB010000134">
    <property type="protein sequence ID" value="KAJ7734073.1"/>
    <property type="molecule type" value="Genomic_DNA"/>
</dbReference>
<feature type="transmembrane region" description="Helical" evidence="2">
    <location>
        <begin position="48"/>
        <end position="71"/>
    </location>
</feature>
<evidence type="ECO:0000256" key="2">
    <source>
        <dbReference type="SAM" id="Phobius"/>
    </source>
</evidence>
<evidence type="ECO:0000313" key="5">
    <source>
        <dbReference type="Proteomes" id="UP001215598"/>
    </source>
</evidence>
<comment type="caution">
    <text evidence="4">The sequence shown here is derived from an EMBL/GenBank/DDBJ whole genome shotgun (WGS) entry which is preliminary data.</text>
</comment>
<gene>
    <name evidence="4" type="ORF">B0H16DRAFT_155595</name>
</gene>
<feature type="transmembrane region" description="Helical" evidence="2">
    <location>
        <begin position="215"/>
        <end position="234"/>
    </location>
</feature>
<keyword evidence="2" id="KW-0812">Transmembrane</keyword>
<keyword evidence="5" id="KW-1185">Reference proteome</keyword>
<organism evidence="4 5">
    <name type="scientific">Mycena metata</name>
    <dbReference type="NCBI Taxonomy" id="1033252"/>
    <lineage>
        <taxon>Eukaryota</taxon>
        <taxon>Fungi</taxon>
        <taxon>Dikarya</taxon>
        <taxon>Basidiomycota</taxon>
        <taxon>Agaricomycotina</taxon>
        <taxon>Agaricomycetes</taxon>
        <taxon>Agaricomycetidae</taxon>
        <taxon>Agaricales</taxon>
        <taxon>Marasmiineae</taxon>
        <taxon>Mycenaceae</taxon>
        <taxon>Mycena</taxon>
    </lineage>
</organism>
<accession>A0AAD7I332</accession>
<feature type="region of interest" description="Disordered" evidence="1">
    <location>
        <begin position="265"/>
        <end position="286"/>
    </location>
</feature>
<protein>
    <recommendedName>
        <fullName evidence="3">DUF6533 domain-containing protein</fullName>
    </recommendedName>
</protein>
<name>A0AAD7I332_9AGAR</name>
<feature type="transmembrane region" description="Helical" evidence="2">
    <location>
        <begin position="122"/>
        <end position="142"/>
    </location>
</feature>
<reference evidence="4" key="1">
    <citation type="submission" date="2023-03" db="EMBL/GenBank/DDBJ databases">
        <title>Massive genome expansion in bonnet fungi (Mycena s.s.) driven by repeated elements and novel gene families across ecological guilds.</title>
        <authorList>
            <consortium name="Lawrence Berkeley National Laboratory"/>
            <person name="Harder C.B."/>
            <person name="Miyauchi S."/>
            <person name="Viragh M."/>
            <person name="Kuo A."/>
            <person name="Thoen E."/>
            <person name="Andreopoulos B."/>
            <person name="Lu D."/>
            <person name="Skrede I."/>
            <person name="Drula E."/>
            <person name="Henrissat B."/>
            <person name="Morin E."/>
            <person name="Kohler A."/>
            <person name="Barry K."/>
            <person name="LaButti K."/>
            <person name="Morin E."/>
            <person name="Salamov A."/>
            <person name="Lipzen A."/>
            <person name="Mereny Z."/>
            <person name="Hegedus B."/>
            <person name="Baldrian P."/>
            <person name="Stursova M."/>
            <person name="Weitz H."/>
            <person name="Taylor A."/>
            <person name="Grigoriev I.V."/>
            <person name="Nagy L.G."/>
            <person name="Martin F."/>
            <person name="Kauserud H."/>
        </authorList>
    </citation>
    <scope>NUCLEOTIDE SEQUENCE</scope>
    <source>
        <strain evidence="4">CBHHK182m</strain>
    </source>
</reference>
<dbReference type="InterPro" id="IPR045340">
    <property type="entry name" value="DUF6533"/>
</dbReference>
<feature type="transmembrane region" description="Helical" evidence="2">
    <location>
        <begin position="15"/>
        <end position="36"/>
    </location>
</feature>
<evidence type="ECO:0000256" key="1">
    <source>
        <dbReference type="SAM" id="MobiDB-lite"/>
    </source>
</evidence>
<dbReference type="AlphaFoldDB" id="A0AAD7I332"/>
<keyword evidence="2" id="KW-1133">Transmembrane helix</keyword>
<evidence type="ECO:0000259" key="3">
    <source>
        <dbReference type="Pfam" id="PF20151"/>
    </source>
</evidence>
<feature type="domain" description="DUF6533" evidence="3">
    <location>
        <begin position="21"/>
        <end position="63"/>
    </location>
</feature>
<proteinExistence type="predicted"/>
<keyword evidence="2" id="KW-0472">Membrane</keyword>
<sequence>MSETATDAQIQEALILSRILILVPFTVLVYEYLLTLEREVSMFWGIRLTWASFFFYLNRYTSLFGTLPILIQYYSTTTDPRKQPVCRILRGYHQYFALLSQVVVAAMLIMRTFALYQRSKPIMAFMLVVTFGVFVSALVILFSGNDIDTLAPNIAAFGCPEGTSRAKSLRLAGAWSGMLVFDIMIFFLTLARAFKMNAAARRGDLLTLLVRDGSIYFGLIVLINACNIGTYTMSGPFLRGGATTVTNAASSVMISRLMFNIRDPELRRPHSNNTSGTARRLSSTEEPVISTVSPYLTEEEYTQFEDVM</sequence>
<feature type="transmembrane region" description="Helical" evidence="2">
    <location>
        <begin position="91"/>
        <end position="110"/>
    </location>
</feature>
<evidence type="ECO:0000313" key="4">
    <source>
        <dbReference type="EMBL" id="KAJ7734073.1"/>
    </source>
</evidence>
<dbReference type="Pfam" id="PF20151">
    <property type="entry name" value="DUF6533"/>
    <property type="match status" value="1"/>
</dbReference>
<dbReference type="Proteomes" id="UP001215598">
    <property type="component" value="Unassembled WGS sequence"/>
</dbReference>
<feature type="transmembrane region" description="Helical" evidence="2">
    <location>
        <begin position="174"/>
        <end position="194"/>
    </location>
</feature>